<dbReference type="CDD" id="cd06453">
    <property type="entry name" value="SufS_like"/>
    <property type="match status" value="1"/>
</dbReference>
<keyword evidence="9" id="KW-1185">Reference proteome</keyword>
<dbReference type="Proteomes" id="UP000320481">
    <property type="component" value="Unassembled WGS sequence"/>
</dbReference>
<evidence type="ECO:0000256" key="4">
    <source>
        <dbReference type="ARBA" id="ARBA00022679"/>
    </source>
</evidence>
<dbReference type="InterPro" id="IPR015422">
    <property type="entry name" value="PyrdxlP-dep_Trfase_small"/>
</dbReference>
<reference evidence="8" key="1">
    <citation type="journal article" date="2019" name="Microbiol. Resour. Announc.">
        <title>Draft Genomic Sequences of Streptomyces misionensis and Streptomyces albidoflavus, bacteria applied for phytopathogen biocontrol.</title>
        <authorList>
            <person name="Pylro V."/>
            <person name="Dias A."/>
            <person name="Andreote F."/>
            <person name="Varani A."/>
            <person name="Andreote C."/>
            <person name="Bernardo E."/>
            <person name="Martins T."/>
        </authorList>
    </citation>
    <scope>NUCLEOTIDE SEQUENCE [LARGE SCALE GENOMIC DNA]</scope>
    <source>
        <strain evidence="8">66</strain>
    </source>
</reference>
<organism evidence="8 9">
    <name type="scientific">Streptomyces misionensis</name>
    <dbReference type="NCBI Taxonomy" id="67331"/>
    <lineage>
        <taxon>Bacteria</taxon>
        <taxon>Bacillati</taxon>
        <taxon>Actinomycetota</taxon>
        <taxon>Actinomycetes</taxon>
        <taxon>Kitasatosporales</taxon>
        <taxon>Streptomycetaceae</taxon>
        <taxon>Streptomyces</taxon>
    </lineage>
</organism>
<accession>A0A5C6K0T4</accession>
<comment type="similarity">
    <text evidence="2">Belongs to the class-V pyridoxal-phosphate-dependent aminotransferase family. Csd subfamily.</text>
</comment>
<dbReference type="InterPro" id="IPR010970">
    <property type="entry name" value="Cys_dSase_SufS"/>
</dbReference>
<comment type="cofactor">
    <cofactor evidence="1">
        <name>pyridoxal 5'-phosphate</name>
        <dbReference type="ChEBI" id="CHEBI:597326"/>
    </cofactor>
</comment>
<dbReference type="AlphaFoldDB" id="A0A5C6K0T4"/>
<dbReference type="SUPFAM" id="SSF53383">
    <property type="entry name" value="PLP-dependent transferases"/>
    <property type="match status" value="1"/>
</dbReference>
<dbReference type="Pfam" id="PF00266">
    <property type="entry name" value="Aminotran_5"/>
    <property type="match status" value="1"/>
</dbReference>
<evidence type="ECO:0000313" key="9">
    <source>
        <dbReference type="Proteomes" id="UP000320481"/>
    </source>
</evidence>
<protein>
    <recommendedName>
        <fullName evidence="3">cysteine desulfurase</fullName>
        <ecNumber evidence="3">2.8.1.7</ecNumber>
    </recommendedName>
</protein>
<dbReference type="RefSeq" id="WP_146463698.1">
    <property type="nucleotide sequence ID" value="NZ_VOGW01000021.1"/>
</dbReference>
<name>A0A5C6K0T4_9ACTN</name>
<evidence type="ECO:0000256" key="6">
    <source>
        <dbReference type="ARBA" id="ARBA00050776"/>
    </source>
</evidence>
<comment type="caution">
    <text evidence="8">The sequence shown here is derived from an EMBL/GenBank/DDBJ whole genome shotgun (WGS) entry which is preliminary data.</text>
</comment>
<dbReference type="InterPro" id="IPR015421">
    <property type="entry name" value="PyrdxlP-dep_Trfase_major"/>
</dbReference>
<dbReference type="Gene3D" id="3.90.1150.10">
    <property type="entry name" value="Aspartate Aminotransferase, domain 1"/>
    <property type="match status" value="1"/>
</dbReference>
<evidence type="ECO:0000256" key="5">
    <source>
        <dbReference type="ARBA" id="ARBA00022898"/>
    </source>
</evidence>
<dbReference type="InterPro" id="IPR000192">
    <property type="entry name" value="Aminotrans_V_dom"/>
</dbReference>
<comment type="catalytic activity">
    <reaction evidence="6">
        <text>(sulfur carrier)-H + L-cysteine = (sulfur carrier)-SH + L-alanine</text>
        <dbReference type="Rhea" id="RHEA:43892"/>
        <dbReference type="Rhea" id="RHEA-COMP:14737"/>
        <dbReference type="Rhea" id="RHEA-COMP:14739"/>
        <dbReference type="ChEBI" id="CHEBI:29917"/>
        <dbReference type="ChEBI" id="CHEBI:35235"/>
        <dbReference type="ChEBI" id="CHEBI:57972"/>
        <dbReference type="ChEBI" id="CHEBI:64428"/>
        <dbReference type="EC" id="2.8.1.7"/>
    </reaction>
</comment>
<dbReference type="GO" id="GO:0030170">
    <property type="term" value="F:pyridoxal phosphate binding"/>
    <property type="evidence" value="ECO:0007669"/>
    <property type="project" value="InterPro"/>
</dbReference>
<keyword evidence="4" id="KW-0808">Transferase</keyword>
<feature type="domain" description="Aminotransferase class V" evidence="7">
    <location>
        <begin position="26"/>
        <end position="397"/>
    </location>
</feature>
<dbReference type="EMBL" id="VOGW01000021">
    <property type="protein sequence ID" value="TWV56645.1"/>
    <property type="molecule type" value="Genomic_DNA"/>
</dbReference>
<dbReference type="Gene3D" id="3.40.640.10">
    <property type="entry name" value="Type I PLP-dependent aspartate aminotransferase-like (Major domain)"/>
    <property type="match status" value="1"/>
</dbReference>
<dbReference type="InterPro" id="IPR015424">
    <property type="entry name" value="PyrdxlP-dep_Trfase"/>
</dbReference>
<gene>
    <name evidence="8" type="ORF">FRZ03_03745</name>
</gene>
<dbReference type="GO" id="GO:0031071">
    <property type="term" value="F:cysteine desulfurase activity"/>
    <property type="evidence" value="ECO:0007669"/>
    <property type="project" value="UniProtKB-EC"/>
</dbReference>
<dbReference type="EC" id="2.8.1.7" evidence="3"/>
<evidence type="ECO:0000259" key="7">
    <source>
        <dbReference type="Pfam" id="PF00266"/>
    </source>
</evidence>
<proteinExistence type="inferred from homology"/>
<evidence type="ECO:0000256" key="1">
    <source>
        <dbReference type="ARBA" id="ARBA00001933"/>
    </source>
</evidence>
<evidence type="ECO:0000313" key="8">
    <source>
        <dbReference type="EMBL" id="TWV56645.1"/>
    </source>
</evidence>
<sequence length="410" mass="44205">MAFDVDALRKDFPILGRTLASGAPLVYLDSGATTQKPLAVLDAERDFYLTRNAAVHRGAHQLAGEATEAYEDARHTVARFIGAADDEVVFTKNTTEGINLVAYALGNAGRIGPGDRIVVTEMEHHANLVPWQQLAERTGATLDWFGLTDDGRLDLTRIDELLDERTRVLAVTHQSNVLGTLNPVRELADRAHAFGTLVVVDGAQSVPHRPVDVRRLGADFLAFSGHKMLGPNGIGVLWGRADLLGELPPFLTGGSMIEIVEMDRTTFLPPPQRFEAGVPMTAQAVGLAAAVDYLERLGMAEVAAYEETLTARALELLAEVPGVRVVGPADAADRGSAVSFTVDGVHPHDVGQVLDDRGVAVRVGHHCARPIVRRYGIPATTRASFYVYNTPAEVDALVEGVRAAQRFFAR</sequence>
<evidence type="ECO:0000256" key="2">
    <source>
        <dbReference type="ARBA" id="ARBA00010447"/>
    </source>
</evidence>
<dbReference type="PANTHER" id="PTHR43586:SF8">
    <property type="entry name" value="CYSTEINE DESULFURASE 1, CHLOROPLASTIC"/>
    <property type="match status" value="1"/>
</dbReference>
<dbReference type="GO" id="GO:0006534">
    <property type="term" value="P:cysteine metabolic process"/>
    <property type="evidence" value="ECO:0007669"/>
    <property type="project" value="InterPro"/>
</dbReference>
<keyword evidence="5" id="KW-0663">Pyridoxal phosphate</keyword>
<evidence type="ECO:0000256" key="3">
    <source>
        <dbReference type="ARBA" id="ARBA00012239"/>
    </source>
</evidence>
<dbReference type="PANTHER" id="PTHR43586">
    <property type="entry name" value="CYSTEINE DESULFURASE"/>
    <property type="match status" value="1"/>
</dbReference>
<dbReference type="NCBIfam" id="TIGR01979">
    <property type="entry name" value="sufS"/>
    <property type="match status" value="1"/>
</dbReference>